<dbReference type="OrthoDB" id="1938039at2759"/>
<feature type="region of interest" description="Disordered" evidence="1">
    <location>
        <begin position="674"/>
        <end position="726"/>
    </location>
</feature>
<feature type="region of interest" description="Disordered" evidence="1">
    <location>
        <begin position="1"/>
        <end position="176"/>
    </location>
</feature>
<feature type="compositionally biased region" description="Basic and acidic residues" evidence="1">
    <location>
        <begin position="121"/>
        <end position="137"/>
    </location>
</feature>
<feature type="compositionally biased region" description="Basic and acidic residues" evidence="1">
    <location>
        <begin position="592"/>
        <end position="604"/>
    </location>
</feature>
<evidence type="ECO:0000256" key="1">
    <source>
        <dbReference type="SAM" id="MobiDB-lite"/>
    </source>
</evidence>
<feature type="compositionally biased region" description="Basic and acidic residues" evidence="1">
    <location>
        <begin position="679"/>
        <end position="695"/>
    </location>
</feature>
<feature type="compositionally biased region" description="Basic and acidic residues" evidence="1">
    <location>
        <begin position="707"/>
        <end position="726"/>
    </location>
</feature>
<feature type="compositionally biased region" description="Basic and acidic residues" evidence="1">
    <location>
        <begin position="55"/>
        <end position="69"/>
    </location>
</feature>
<sequence length="1044" mass="119501">MSRDEFRTRLPRDSRGSRNKYENRERYSTHKYRQRDDRHYPNKNKETSPKSTRHYNFESRDENRNKEMNPKATRHYNFEIREENRNKEMSPKPIRHCNLGTGDNNRNKETSPKPTRNYNIETRDESHRKSRRDEKDNNVQSPPNETRQRYSSRNEQHQEHCTINKNGNTNNLDSENDELRNRHFEILSEENEGERNGKHKLNDECDDAPMNKRRKLDEVVAVNVPQNDIETAMDVTFLNSEVVRSPDEEVIENVSIKGCTVMHGNEIKLVDPRLTSEKYVQVTDMNNRISLSTISGRDVELKLLHYDYTEKIHCTPSSLKSSIHFSEDFVKEVYESIDRQVSNLSPEPGEIIECLDPVSIHINNDGYLKKNVVTEKIIENEKKVTNSENQYLKSNIQTVEDDLELSEDSCDNNDHNPKNRNKSKANEFAKKYNVKQRIDKEVKKCDVIEISKSVDKNQIIPNVIHVNEDITESNSSTHEVMNMVDMKEQDSLITLEDLNVKSQSLCSDSPCIQNFASMEIHSSNAKMITELHELSVITNIENCNTDHTVNNVNTKKLKHGMNVSKNENNDTENRKNVVCDDSHDNGINNTVKLDDKRNSKKQERNSYSTVTILQNIDTLKEDIVHKDGKNEKDFNAKNQGSTITLNDMPASIAKLDNKMCGDNISADVTKKTSACKMDNGNKSKRNEKPVKDSKLSDNPSKRKSRTKKENNDIAKDTNKVTESVDRTNKHVTHEKRNRACAKIKECNDLEKTNRLCIQNDEGRKLSESIKLCETIVKNDENVSLTSPENITKEKDNDIDDIIIVQEKNANEVQREIHTNIQNTHTNSARKMSETKTCNNGIDKGKVGNSLNVKAKSKKGGGKKAKNNTETTIDIENIYTSVNYNENSEGNVNVVTNTGVSIRELELSRMVNFTDKLTPSTETNVGHDKPNADIQSRIDGNIVRSKESQQSECVESNERSFRTSTPTRVTEKCTYSPKLVIDLADNDNSPNISEAYATEQEKRSIQSITSDLDLSQPSNKDCEAPVVRIFVPRKTSKQRKKTSVS</sequence>
<dbReference type="AlphaFoldDB" id="A0A4C1URA9"/>
<feature type="region of interest" description="Disordered" evidence="1">
    <location>
        <begin position="562"/>
        <end position="606"/>
    </location>
</feature>
<dbReference type="Proteomes" id="UP000299102">
    <property type="component" value="Unassembled WGS sequence"/>
</dbReference>
<feature type="compositionally biased region" description="Basic and acidic residues" evidence="1">
    <location>
        <begin position="146"/>
        <end position="162"/>
    </location>
</feature>
<keyword evidence="3" id="KW-1185">Reference proteome</keyword>
<feature type="compositionally biased region" description="Basic and acidic residues" evidence="1">
    <location>
        <begin position="567"/>
        <end position="584"/>
    </location>
</feature>
<accession>A0A4C1URA9</accession>
<proteinExistence type="predicted"/>
<feature type="compositionally biased region" description="Basic and acidic residues" evidence="1">
    <location>
        <begin position="76"/>
        <end position="90"/>
    </location>
</feature>
<feature type="region of interest" description="Disordered" evidence="1">
    <location>
        <begin position="404"/>
        <end position="426"/>
    </location>
</feature>
<dbReference type="EMBL" id="BGZK01000214">
    <property type="protein sequence ID" value="GBP29013.1"/>
    <property type="molecule type" value="Genomic_DNA"/>
</dbReference>
<feature type="compositionally biased region" description="Basic and acidic residues" evidence="1">
    <location>
        <begin position="1"/>
        <end position="48"/>
    </location>
</feature>
<comment type="caution">
    <text evidence="2">The sequence shown here is derived from an EMBL/GenBank/DDBJ whole genome shotgun (WGS) entry which is preliminary data.</text>
</comment>
<feature type="compositionally biased region" description="Polar residues" evidence="1">
    <location>
        <begin position="163"/>
        <end position="173"/>
    </location>
</feature>
<protein>
    <submittedName>
        <fullName evidence="2">Uncharacterized protein</fullName>
    </submittedName>
</protein>
<name>A0A4C1URA9_EUMVA</name>
<evidence type="ECO:0000313" key="3">
    <source>
        <dbReference type="Proteomes" id="UP000299102"/>
    </source>
</evidence>
<organism evidence="2 3">
    <name type="scientific">Eumeta variegata</name>
    <name type="common">Bagworm moth</name>
    <name type="synonym">Eumeta japonica</name>
    <dbReference type="NCBI Taxonomy" id="151549"/>
    <lineage>
        <taxon>Eukaryota</taxon>
        <taxon>Metazoa</taxon>
        <taxon>Ecdysozoa</taxon>
        <taxon>Arthropoda</taxon>
        <taxon>Hexapoda</taxon>
        <taxon>Insecta</taxon>
        <taxon>Pterygota</taxon>
        <taxon>Neoptera</taxon>
        <taxon>Endopterygota</taxon>
        <taxon>Lepidoptera</taxon>
        <taxon>Glossata</taxon>
        <taxon>Ditrysia</taxon>
        <taxon>Tineoidea</taxon>
        <taxon>Psychidae</taxon>
        <taxon>Oiketicinae</taxon>
        <taxon>Eumeta</taxon>
    </lineage>
</organism>
<reference evidence="2 3" key="1">
    <citation type="journal article" date="2019" name="Commun. Biol.">
        <title>The bagworm genome reveals a unique fibroin gene that provides high tensile strength.</title>
        <authorList>
            <person name="Kono N."/>
            <person name="Nakamura H."/>
            <person name="Ohtoshi R."/>
            <person name="Tomita M."/>
            <person name="Numata K."/>
            <person name="Arakawa K."/>
        </authorList>
    </citation>
    <scope>NUCLEOTIDE SEQUENCE [LARGE SCALE GENOMIC DNA]</scope>
</reference>
<gene>
    <name evidence="2" type="ORF">EVAR_83915_1</name>
</gene>
<evidence type="ECO:0000313" key="2">
    <source>
        <dbReference type="EMBL" id="GBP29013.1"/>
    </source>
</evidence>